<dbReference type="PANTHER" id="PTHR23113">
    <property type="entry name" value="GUANINE NUCLEOTIDE EXCHANGE FACTOR"/>
    <property type="match status" value="1"/>
</dbReference>
<evidence type="ECO:0000313" key="6">
    <source>
        <dbReference type="Proteomes" id="UP000053201"/>
    </source>
</evidence>
<dbReference type="InParanoid" id="A0A0L0HDG0"/>
<keyword evidence="1 2" id="KW-0344">Guanine-nucleotide releasing factor</keyword>
<dbReference type="GO" id="GO:0005085">
    <property type="term" value="F:guanyl-nucleotide exchange factor activity"/>
    <property type="evidence" value="ECO:0007669"/>
    <property type="project" value="UniProtKB-KW"/>
</dbReference>
<feature type="region of interest" description="Disordered" evidence="3">
    <location>
        <begin position="203"/>
        <end position="242"/>
    </location>
</feature>
<dbReference type="RefSeq" id="XP_016607555.1">
    <property type="nucleotide sequence ID" value="XM_016753145.1"/>
</dbReference>
<feature type="compositionally biased region" description="Low complexity" evidence="3">
    <location>
        <begin position="1129"/>
        <end position="1138"/>
    </location>
</feature>
<dbReference type="InterPro" id="IPR023578">
    <property type="entry name" value="Ras_GEF_dom_sf"/>
</dbReference>
<feature type="compositionally biased region" description="Polar residues" evidence="3">
    <location>
        <begin position="1057"/>
        <end position="1068"/>
    </location>
</feature>
<feature type="compositionally biased region" description="Polar residues" evidence="3">
    <location>
        <begin position="158"/>
        <end position="167"/>
    </location>
</feature>
<protein>
    <recommendedName>
        <fullName evidence="4">Ras-GEF domain-containing protein</fullName>
    </recommendedName>
</protein>
<feature type="compositionally biased region" description="Low complexity" evidence="3">
    <location>
        <begin position="744"/>
        <end position="759"/>
    </location>
</feature>
<feature type="compositionally biased region" description="Low complexity" evidence="3">
    <location>
        <begin position="970"/>
        <end position="1011"/>
    </location>
</feature>
<feature type="compositionally biased region" description="Pro residues" evidence="3">
    <location>
        <begin position="945"/>
        <end position="959"/>
    </location>
</feature>
<evidence type="ECO:0000256" key="1">
    <source>
        <dbReference type="ARBA" id="ARBA00022658"/>
    </source>
</evidence>
<dbReference type="Proteomes" id="UP000053201">
    <property type="component" value="Unassembled WGS sequence"/>
</dbReference>
<feature type="compositionally biased region" description="Pro residues" evidence="3">
    <location>
        <begin position="1174"/>
        <end position="1184"/>
    </location>
</feature>
<feature type="compositionally biased region" description="Low complexity" evidence="3">
    <location>
        <begin position="832"/>
        <end position="847"/>
    </location>
</feature>
<dbReference type="SUPFAM" id="SSF48366">
    <property type="entry name" value="Ras GEF"/>
    <property type="match status" value="1"/>
</dbReference>
<evidence type="ECO:0000259" key="4">
    <source>
        <dbReference type="PROSITE" id="PS50009"/>
    </source>
</evidence>
<dbReference type="EMBL" id="KQ257457">
    <property type="protein sequence ID" value="KNC99515.1"/>
    <property type="molecule type" value="Genomic_DNA"/>
</dbReference>
<dbReference type="GeneID" id="27688331"/>
<dbReference type="InterPro" id="IPR008937">
    <property type="entry name" value="Ras-like_GEF"/>
</dbReference>
<feature type="compositionally biased region" description="Polar residues" evidence="3">
    <location>
        <begin position="716"/>
        <end position="725"/>
    </location>
</feature>
<accession>A0A0L0HDG0</accession>
<feature type="compositionally biased region" description="Basic and acidic residues" evidence="3">
    <location>
        <begin position="1044"/>
        <end position="1054"/>
    </location>
</feature>
<feature type="domain" description="Ras-GEF" evidence="4">
    <location>
        <begin position="271"/>
        <end position="494"/>
    </location>
</feature>
<dbReference type="STRING" id="645134.A0A0L0HDG0"/>
<feature type="compositionally biased region" description="Polar residues" evidence="3">
    <location>
        <begin position="1021"/>
        <end position="1036"/>
    </location>
</feature>
<feature type="compositionally biased region" description="Polar residues" evidence="3">
    <location>
        <begin position="760"/>
        <end position="770"/>
    </location>
</feature>
<dbReference type="VEuPathDB" id="FungiDB:SPPG_04906"/>
<dbReference type="InterPro" id="IPR036964">
    <property type="entry name" value="RASGEF_cat_dom_sf"/>
</dbReference>
<proteinExistence type="predicted"/>
<gene>
    <name evidence="5" type="ORF">SPPG_04906</name>
</gene>
<dbReference type="PANTHER" id="PTHR23113:SF368">
    <property type="entry name" value="CELL DIVISION CONTROL PROTEIN 25"/>
    <property type="match status" value="1"/>
</dbReference>
<feature type="region of interest" description="Disordered" evidence="3">
    <location>
        <begin position="654"/>
        <end position="675"/>
    </location>
</feature>
<feature type="compositionally biased region" description="Basic and acidic residues" evidence="3">
    <location>
        <begin position="693"/>
        <end position="715"/>
    </location>
</feature>
<dbReference type="Gene3D" id="1.10.840.10">
    <property type="entry name" value="Ras guanine-nucleotide exchange factors catalytic domain"/>
    <property type="match status" value="1"/>
</dbReference>
<feature type="compositionally biased region" description="Polar residues" evidence="3">
    <location>
        <begin position="863"/>
        <end position="872"/>
    </location>
</feature>
<keyword evidence="6" id="KW-1185">Reference proteome</keyword>
<feature type="region of interest" description="Disordered" evidence="3">
    <location>
        <begin position="72"/>
        <end position="98"/>
    </location>
</feature>
<feature type="region of interest" description="Disordered" evidence="3">
    <location>
        <begin position="689"/>
        <end position="730"/>
    </location>
</feature>
<dbReference type="AlphaFoldDB" id="A0A0L0HDG0"/>
<dbReference type="GO" id="GO:0005886">
    <property type="term" value="C:plasma membrane"/>
    <property type="evidence" value="ECO:0007669"/>
    <property type="project" value="TreeGrafter"/>
</dbReference>
<dbReference type="eggNOG" id="KOG3417">
    <property type="taxonomic scope" value="Eukaryota"/>
</dbReference>
<dbReference type="OrthoDB" id="546434at2759"/>
<feature type="compositionally biased region" description="Pro residues" evidence="3">
    <location>
        <begin position="1148"/>
        <end position="1159"/>
    </location>
</feature>
<feature type="region of interest" description="Disordered" evidence="3">
    <location>
        <begin position="742"/>
        <end position="776"/>
    </location>
</feature>
<evidence type="ECO:0000256" key="2">
    <source>
        <dbReference type="PROSITE-ProRule" id="PRU00168"/>
    </source>
</evidence>
<sequence>MHAIRSAAADAASKTVPKDSYFAQLKVLNGILLQLKSAEFTSDGRPERQDDRIELLGMCRQCIDTMEGVLRQADGRSQTKQPKAGPSLPPKPKLTIQPITDRDSIASNPFMDASEHTPVNDKQLTSVAAQNSGTGPPPQISLSSRESDDLFSPYSPRPSGSNGSTLENPKPKHVRPWASPDIPPSPLLVQYRELNSQLYEAMGRPGLEKGPSSASLYHDGEEHPTTPQRLESAPTHRRSLSDGATTVRSKLARVIYQILLAASAANVTTFRPVVVAFELCLIDQKIFDKLRPADMINHRPPNNPSPSVHASTEFFNYLTRMIEFSILEPVEAGDRAVVIHSWTKVAWNLYQLRNLQSLKAIVSALGTPPIARLKRTWGLVPKKSMTTLEQLRELLSEQNNYTAYREWLARSVTRPMVPFLGVYMHDITYLLALAKKDGTSPASDKRLKEIFDQMEFYQAGQKYAYEQLTALLRLEKKSGALGFKKQQKSGISSRAPPELLPLREADDETVGQFVGHWILSRKWYTEKEMDALSLAREPRHITESTTPNSSNSTPLSQIVIEDVMSEPIPDFGGSGYDYLAANNIAVPPEFFGGVNAASILSELKQNRKRMSAGAMLMEALKGSALSFGSKKQASIPRRRSMGAVNGIAENVATASGKSDVSGADDDGRSSVTSSSSEWSLSSLKSLVFEGEEGGDKGRDGLDGEERYTDHGDGRSSDSQSITKQGKPSLGWLSTELKSRIEQMSTTPPGSTSNGTTSGSVQSPASEASPRTNKRQQNRISAIFTGFVGGGASSNNSALPEKLANHAETHAESDAFPSNHRNVSGKRGFGYVPGSPSSHISSLAPSSSRSHRRTQSTPHARFTDASSDAQAHTQPKRDLHKNHLAGEADAHGPPPRPIPPNRRGESFNGDPFKDGPENHVPRIAPKSSLSKAEVLHEDGRTRSQSHPPPPPIHQPPPRPPPPKRDAPTPHPASHASISHAPASHSPASHSLSSSHSGVSHSVASSHSHPIPSHAEHDESGWRKQSSTGRWTLHQTGSDKGYQGDAEFRQGHEPKDGGNISSSTPTTAPTQRHHRTPTPFKHPPLIPQQSTHQQSISHHPPTHQPASYHPSPQRLLRPEDDHIKRQPHRYTWTPTTAAPTIPRSSERPTPSAPPAVPPKPPGMREAGREAVGREPPVVPPKPGRRT</sequence>
<reference evidence="5 6" key="1">
    <citation type="submission" date="2009-08" db="EMBL/GenBank/DDBJ databases">
        <title>The Genome Sequence of Spizellomyces punctatus strain DAOM BR117.</title>
        <authorList>
            <consortium name="The Broad Institute Genome Sequencing Platform"/>
            <person name="Russ C."/>
            <person name="Cuomo C."/>
            <person name="Shea T."/>
            <person name="Young S.K."/>
            <person name="Zeng Q."/>
            <person name="Koehrsen M."/>
            <person name="Haas B."/>
            <person name="Borodovsky M."/>
            <person name="Guigo R."/>
            <person name="Alvarado L."/>
            <person name="Berlin A."/>
            <person name="Bochicchio J."/>
            <person name="Borenstein D."/>
            <person name="Chapman S."/>
            <person name="Chen Z."/>
            <person name="Engels R."/>
            <person name="Freedman E."/>
            <person name="Gellesch M."/>
            <person name="Goldberg J."/>
            <person name="Griggs A."/>
            <person name="Gujja S."/>
            <person name="Heiman D."/>
            <person name="Hepburn T."/>
            <person name="Howarth C."/>
            <person name="Jen D."/>
            <person name="Larson L."/>
            <person name="Lewis B."/>
            <person name="Mehta T."/>
            <person name="Park D."/>
            <person name="Pearson M."/>
            <person name="Roberts A."/>
            <person name="Saif S."/>
            <person name="Shenoy N."/>
            <person name="Sisk P."/>
            <person name="Stolte C."/>
            <person name="Sykes S."/>
            <person name="Thomson T."/>
            <person name="Walk T."/>
            <person name="White J."/>
            <person name="Yandava C."/>
            <person name="Burger G."/>
            <person name="Gray M.W."/>
            <person name="Holland P.W.H."/>
            <person name="King N."/>
            <person name="Lang F.B.F."/>
            <person name="Roger A.J."/>
            <person name="Ruiz-Trillo I."/>
            <person name="Lander E."/>
            <person name="Nusbaum C."/>
        </authorList>
    </citation>
    <scope>NUCLEOTIDE SEQUENCE [LARGE SCALE GENOMIC DNA]</scope>
    <source>
        <strain evidence="5 6">DAOM BR117</strain>
    </source>
</reference>
<feature type="region of interest" description="Disordered" evidence="3">
    <location>
        <begin position="128"/>
        <end position="181"/>
    </location>
</feature>
<name>A0A0L0HDG0_SPIPD</name>
<dbReference type="GO" id="GO:0007265">
    <property type="term" value="P:Ras protein signal transduction"/>
    <property type="evidence" value="ECO:0007669"/>
    <property type="project" value="TreeGrafter"/>
</dbReference>
<feature type="region of interest" description="Disordered" evidence="3">
    <location>
        <begin position="805"/>
        <end position="1184"/>
    </location>
</feature>
<dbReference type="PROSITE" id="PS50009">
    <property type="entry name" value="RASGEF_CAT"/>
    <property type="match status" value="1"/>
</dbReference>
<feature type="compositionally biased region" description="Low complexity" evidence="3">
    <location>
        <begin position="1085"/>
        <end position="1097"/>
    </location>
</feature>
<organism evidence="5 6">
    <name type="scientific">Spizellomyces punctatus (strain DAOM BR117)</name>
    <dbReference type="NCBI Taxonomy" id="645134"/>
    <lineage>
        <taxon>Eukaryota</taxon>
        <taxon>Fungi</taxon>
        <taxon>Fungi incertae sedis</taxon>
        <taxon>Chytridiomycota</taxon>
        <taxon>Chytridiomycota incertae sedis</taxon>
        <taxon>Chytridiomycetes</taxon>
        <taxon>Spizellomycetales</taxon>
        <taxon>Spizellomycetaceae</taxon>
        <taxon>Spizellomyces</taxon>
    </lineage>
</organism>
<dbReference type="Pfam" id="PF00617">
    <property type="entry name" value="RasGEF"/>
    <property type="match status" value="1"/>
</dbReference>
<evidence type="ECO:0000313" key="5">
    <source>
        <dbReference type="EMBL" id="KNC99515.1"/>
    </source>
</evidence>
<dbReference type="InterPro" id="IPR001895">
    <property type="entry name" value="RASGEF_cat_dom"/>
</dbReference>
<dbReference type="OMA" id="DHANGMP"/>
<feature type="compositionally biased region" description="Polar residues" evidence="3">
    <location>
        <begin position="128"/>
        <end position="144"/>
    </location>
</feature>
<evidence type="ECO:0000256" key="3">
    <source>
        <dbReference type="SAM" id="MobiDB-lite"/>
    </source>
</evidence>
<dbReference type="SMART" id="SM00147">
    <property type="entry name" value="RasGEF"/>
    <property type="match status" value="1"/>
</dbReference>
<feature type="compositionally biased region" description="Basic and acidic residues" evidence="3">
    <location>
        <begin position="910"/>
        <end position="919"/>
    </location>
</feature>